<name>A0A6J6ZNC9_9ZZZZ</name>
<protein>
    <submittedName>
        <fullName evidence="2">Unannotated protein</fullName>
    </submittedName>
</protein>
<keyword evidence="1" id="KW-1133">Transmembrane helix</keyword>
<evidence type="ECO:0000256" key="1">
    <source>
        <dbReference type="SAM" id="Phobius"/>
    </source>
</evidence>
<evidence type="ECO:0000313" key="2">
    <source>
        <dbReference type="EMBL" id="CAB4818757.1"/>
    </source>
</evidence>
<sequence length="94" mass="10560">MSLIAMLAIDFAGVIWFLGAVFIFFFVWRVGVGLLRSMTTPLPAPPPEGELRKVNVRYRCSLCGVEIRMTMAPEEDPVAPRHCMEDMDFVAPVE</sequence>
<gene>
    <name evidence="2" type="ORF">UFOPK3004_01716</name>
</gene>
<reference evidence="2" key="1">
    <citation type="submission" date="2020-05" db="EMBL/GenBank/DDBJ databases">
        <authorList>
            <person name="Chiriac C."/>
            <person name="Salcher M."/>
            <person name="Ghai R."/>
            <person name="Kavagutti S V."/>
        </authorList>
    </citation>
    <scope>NUCLEOTIDE SEQUENCE</scope>
</reference>
<dbReference type="EMBL" id="CAFAAL010000215">
    <property type="protein sequence ID" value="CAB4818757.1"/>
    <property type="molecule type" value="Genomic_DNA"/>
</dbReference>
<keyword evidence="1" id="KW-0472">Membrane</keyword>
<keyword evidence="1" id="KW-0812">Transmembrane</keyword>
<feature type="transmembrane region" description="Helical" evidence="1">
    <location>
        <begin position="6"/>
        <end position="28"/>
    </location>
</feature>
<accession>A0A6J6ZNC9</accession>
<organism evidence="2">
    <name type="scientific">freshwater metagenome</name>
    <dbReference type="NCBI Taxonomy" id="449393"/>
    <lineage>
        <taxon>unclassified sequences</taxon>
        <taxon>metagenomes</taxon>
        <taxon>ecological metagenomes</taxon>
    </lineage>
</organism>
<dbReference type="AlphaFoldDB" id="A0A6J6ZNC9"/>
<proteinExistence type="predicted"/>